<evidence type="ECO:0000313" key="4">
    <source>
        <dbReference type="Proteomes" id="UP000297192"/>
    </source>
</evidence>
<evidence type="ECO:0000259" key="2">
    <source>
        <dbReference type="Pfam" id="PF10553"/>
    </source>
</evidence>
<accession>A0A291B0S6</accession>
<gene>
    <name evidence="3" type="primary">89R</name>
</gene>
<keyword evidence="1" id="KW-0175">Coiled coil</keyword>
<dbReference type="RefSeq" id="YP_010084841.1">
    <property type="nucleotide sequence ID" value="NC_055165.1"/>
</dbReference>
<sequence>MAEQVNTQIMYVNENIKFNETRLALGSSDDELLDIFKYIETVKFEIDTFMLDKFWQCVSESRCVTIDASVIDWLGYDSKQDRDNKATFLKLLKSHNIDFSEIKHSDKNFSKYPKLVKEAESLTKEALKRKQWIIMDSDDFKMMVMCLKTKKAMDIRRYYLAIEKLFKMFCEYTLHFNLRREERLLKEKDNVIKEKDCKIEALMQKILEVSTETKEELKGVRGELGQANDQLGQANAKLDDANEQLEVANERIETVEERMGVMEEHIEEIRDVAVPKPRNKGKIHKIGLVKMSPRYVPDPSDPGYVRNSNVVIIRRQQDSFNVRVQQIKNYGNETNANARVIFETDNPNSINLFNRLKEKRDPKLGFNGVCGIRYLNGCTDEHLLQLISEIHDVRLEM</sequence>
<organism evidence="3">
    <name type="scientific">Shrimp hemocyte iridescent virus</name>
    <dbReference type="NCBI Taxonomy" id="2039780"/>
    <lineage>
        <taxon>Viruses</taxon>
        <taxon>Varidnaviria</taxon>
        <taxon>Bamfordvirae</taxon>
        <taxon>Nucleocytoviricota</taxon>
        <taxon>Megaviricetes</taxon>
        <taxon>Pimascovirales</taxon>
        <taxon>Pimascovirales incertae sedis</taxon>
        <taxon>Iridoviridae</taxon>
        <taxon>Betairidovirinae</taxon>
        <taxon>Decapodiridovirus</taxon>
        <taxon>Decapodiridovirus litopenaeus1</taxon>
        <taxon>Decapod iridescent virus 1</taxon>
    </lineage>
</organism>
<dbReference type="GeneID" id="65099861"/>
<dbReference type="Proteomes" id="UP000297192">
    <property type="component" value="Segment"/>
</dbReference>
<dbReference type="KEGG" id="vg:65099861"/>
<keyword evidence="4" id="KW-1185">Reference proteome</keyword>
<feature type="domain" description="MSV199" evidence="2">
    <location>
        <begin position="33"/>
        <end position="165"/>
    </location>
</feature>
<evidence type="ECO:0000313" key="3">
    <source>
        <dbReference type="EMBL" id="ATE87098.1"/>
    </source>
</evidence>
<evidence type="ECO:0000256" key="1">
    <source>
        <dbReference type="SAM" id="Coils"/>
    </source>
</evidence>
<reference evidence="3" key="2">
    <citation type="journal article" date="2017" name="Sci. Rep.">
        <title>Characterization of a new member of Iridoviridae, Shrimp hemocyte iridescent virus (SHIV), found in white leg shrimp (Litopenaeus vannamei).</title>
        <authorList>
            <person name="Qiu L."/>
            <person name="Chen M.M."/>
            <person name="Wan X.Y."/>
            <person name="Li C."/>
            <person name="Zhang Q.L."/>
            <person name="Wang R.Y."/>
            <person name="Cheng D.Y."/>
            <person name="Dong X."/>
            <person name="Yang B."/>
            <person name="Wang X.H."/>
            <person name="Xiang J.H."/>
            <person name="Huang J."/>
        </authorList>
    </citation>
    <scope>NUCLEOTIDE SEQUENCE [LARGE SCALE GENOMIC DNA]</scope>
    <source>
        <strain evidence="3">20141215</strain>
    </source>
</reference>
<dbReference type="InterPro" id="IPR018879">
    <property type="entry name" value="MSV199_dom"/>
</dbReference>
<dbReference type="SUPFAM" id="SSF57997">
    <property type="entry name" value="Tropomyosin"/>
    <property type="match status" value="1"/>
</dbReference>
<dbReference type="EMBL" id="MF599468">
    <property type="protein sequence ID" value="ATE87098.1"/>
    <property type="molecule type" value="Genomic_DNA"/>
</dbReference>
<protein>
    <recommendedName>
        <fullName evidence="2">MSV199 domain-containing protein</fullName>
    </recommendedName>
</protein>
<proteinExistence type="predicted"/>
<dbReference type="Pfam" id="PF10553">
    <property type="entry name" value="MSV199"/>
    <property type="match status" value="1"/>
</dbReference>
<name>A0A291B0S6_9VIRU</name>
<reference evidence="3" key="1">
    <citation type="journal article" date="2017" name="Arch. Virol.">
        <title>Complete genome sequence of shrimp hemocyte iridescent virus (SHIV) isolated from white leg shrimp, Litopenaeus vannamei.</title>
        <authorList>
            <person name="Qiu L."/>
            <person name="Chen M.M."/>
            <person name="Wang R.Y."/>
            <person name="Wan X.Y."/>
            <person name="Li C."/>
            <person name="Zhang Q.L."/>
            <person name="Dong X."/>
            <person name="Yang B."/>
            <person name="Xiang J.H."/>
            <person name="Huang J."/>
        </authorList>
    </citation>
    <scope>NUCLEOTIDE SEQUENCE [LARGE SCALE GENOMIC DNA]</scope>
    <source>
        <strain evidence="3">20141215</strain>
    </source>
</reference>
<feature type="coiled-coil region" evidence="1">
    <location>
        <begin position="185"/>
        <end position="272"/>
    </location>
</feature>